<evidence type="ECO:0000313" key="1">
    <source>
        <dbReference type="EMBL" id="APM38924.1"/>
    </source>
</evidence>
<sequence>MLIKTKEFKQNDIYFMEVLSDKIIINDNYDGILILDNNLDLIKRLNIFEGITVYSSFINNKEMLLFCPDNECMVHIDIANYEYKVIYLNNGLESLIFSTLYEWNENGLVLTIYKGEFYRVCAYEKTIQKIDYKEIERLYPKLYKFHQESIKHKVVRVFPHEYIAIIDDEKRNINMLNVKDQTKYVLNNDTVNFLDIEFKGGTFAIVNENIIEIITTQDKRVLHPNKNYIFLKARFLSIPLSIPNDICLVTLSSSQSNVNYSKIDMFQLSTL</sequence>
<proteinExistence type="predicted"/>
<gene>
    <name evidence="1" type="ORF">BS101_09250</name>
</gene>
<protein>
    <submittedName>
        <fullName evidence="1">Uncharacterized protein</fullName>
    </submittedName>
</protein>
<dbReference type="RefSeq" id="WP_073538568.1">
    <property type="nucleotide sequence ID" value="NZ_CP018335.1"/>
</dbReference>
<name>A0A1L5F7D8_CLOKL</name>
<accession>A0A1L5F7D8</accession>
<evidence type="ECO:0000313" key="2">
    <source>
        <dbReference type="Proteomes" id="UP000184604"/>
    </source>
</evidence>
<dbReference type="EMBL" id="CP018335">
    <property type="protein sequence ID" value="APM38924.1"/>
    <property type="molecule type" value="Genomic_DNA"/>
</dbReference>
<dbReference type="OrthoDB" id="2935331at2"/>
<dbReference type="AlphaFoldDB" id="A0A1L5F7D8"/>
<organism evidence="1 2">
    <name type="scientific">Clostridium kluyveri</name>
    <dbReference type="NCBI Taxonomy" id="1534"/>
    <lineage>
        <taxon>Bacteria</taxon>
        <taxon>Bacillati</taxon>
        <taxon>Bacillota</taxon>
        <taxon>Clostridia</taxon>
        <taxon>Eubacteriales</taxon>
        <taxon>Clostridiaceae</taxon>
        <taxon>Clostridium</taxon>
    </lineage>
</organism>
<dbReference type="Proteomes" id="UP000184604">
    <property type="component" value="Chromosome"/>
</dbReference>
<reference evidence="1 2" key="1">
    <citation type="submission" date="2016-12" db="EMBL/GenBank/DDBJ databases">
        <title>Complete genome sequence of Clostridium kluyveri JZZ isolated from the pit mud of a Chinese flavor liquor-making factory.</title>
        <authorList>
            <person name="Wang Y."/>
        </authorList>
    </citation>
    <scope>NUCLEOTIDE SEQUENCE [LARGE SCALE GENOMIC DNA]</scope>
    <source>
        <strain evidence="1 2">JZZ</strain>
    </source>
</reference>